<evidence type="ECO:0000313" key="2">
    <source>
        <dbReference type="Proteomes" id="UP000198724"/>
    </source>
</evidence>
<protein>
    <submittedName>
        <fullName evidence="1">Uncharacterized protein</fullName>
    </submittedName>
</protein>
<dbReference type="EMBL" id="FOOT01000010">
    <property type="protein sequence ID" value="SFH29828.1"/>
    <property type="molecule type" value="Genomic_DNA"/>
</dbReference>
<dbReference type="RefSeq" id="WP_092105101.1">
    <property type="nucleotide sequence ID" value="NZ_FOOT01000010.1"/>
</dbReference>
<dbReference type="AlphaFoldDB" id="A0A1I2YVZ9"/>
<evidence type="ECO:0000313" key="1">
    <source>
        <dbReference type="EMBL" id="SFH29828.1"/>
    </source>
</evidence>
<keyword evidence="2" id="KW-1185">Reference proteome</keyword>
<name>A0A1I2YVZ9_9BACT</name>
<gene>
    <name evidence="1" type="ORF">SAMN05421739_11045</name>
</gene>
<reference evidence="2" key="1">
    <citation type="submission" date="2016-10" db="EMBL/GenBank/DDBJ databases">
        <authorList>
            <person name="Varghese N."/>
            <person name="Submissions S."/>
        </authorList>
    </citation>
    <scope>NUCLEOTIDE SEQUENCE [LARGE SCALE GENOMIC DNA]</scope>
    <source>
        <strain evidence="2">LP51</strain>
    </source>
</reference>
<sequence length="89" mass="10234">MAEIRSEADNIENTAQCIVEAFKQFDIRAGDVLPYQQLYPYLQERYPHYKDVQKEAEHHLTKEGYVNPAPDGLMLTQVGDAYVWGESEA</sequence>
<dbReference type="OrthoDB" id="853559at2"/>
<proteinExistence type="predicted"/>
<accession>A0A1I2YVZ9</accession>
<dbReference type="Proteomes" id="UP000198724">
    <property type="component" value="Unassembled WGS sequence"/>
</dbReference>
<organism evidence="1 2">
    <name type="scientific">Pontibacter chinhatensis</name>
    <dbReference type="NCBI Taxonomy" id="1436961"/>
    <lineage>
        <taxon>Bacteria</taxon>
        <taxon>Pseudomonadati</taxon>
        <taxon>Bacteroidota</taxon>
        <taxon>Cytophagia</taxon>
        <taxon>Cytophagales</taxon>
        <taxon>Hymenobacteraceae</taxon>
        <taxon>Pontibacter</taxon>
    </lineage>
</organism>